<dbReference type="SUPFAM" id="SSF48498">
    <property type="entry name" value="Tetracyclin repressor-like, C-terminal domain"/>
    <property type="match status" value="1"/>
</dbReference>
<name>A0ABY5XQN0_RHISU</name>
<geneLocation type="plasmid" evidence="6 7">
    <name>pWSM1592_1</name>
</geneLocation>
<dbReference type="InterPro" id="IPR009057">
    <property type="entry name" value="Homeodomain-like_sf"/>
</dbReference>
<feature type="DNA-binding region" description="H-T-H motif" evidence="4">
    <location>
        <begin position="36"/>
        <end position="55"/>
    </location>
</feature>
<dbReference type="Proteomes" id="UP001060123">
    <property type="component" value="Plasmid pWSM1592_1"/>
</dbReference>
<dbReference type="PANTHER" id="PTHR47506:SF7">
    <property type="entry name" value="TRANSCRIPTIONAL REGULATORY PROTEIN"/>
    <property type="match status" value="1"/>
</dbReference>
<dbReference type="PROSITE" id="PS50977">
    <property type="entry name" value="HTH_TETR_2"/>
    <property type="match status" value="1"/>
</dbReference>
<evidence type="ECO:0000256" key="1">
    <source>
        <dbReference type="ARBA" id="ARBA00023015"/>
    </source>
</evidence>
<protein>
    <submittedName>
        <fullName evidence="6">TetR/AcrR family transcriptional regulator</fullName>
    </submittedName>
</protein>
<accession>A0ABY5XQN0</accession>
<evidence type="ECO:0000256" key="3">
    <source>
        <dbReference type="ARBA" id="ARBA00023163"/>
    </source>
</evidence>
<keyword evidence="6" id="KW-0614">Plasmid</keyword>
<organism evidence="6 7">
    <name type="scientific">Rhizobium sullae</name>
    <name type="common">Rhizobium hedysari</name>
    <dbReference type="NCBI Taxonomy" id="50338"/>
    <lineage>
        <taxon>Bacteria</taxon>
        <taxon>Pseudomonadati</taxon>
        <taxon>Pseudomonadota</taxon>
        <taxon>Alphaproteobacteria</taxon>
        <taxon>Hyphomicrobiales</taxon>
        <taxon>Rhizobiaceae</taxon>
        <taxon>Rhizobium/Agrobacterium group</taxon>
        <taxon>Rhizobium</taxon>
    </lineage>
</organism>
<keyword evidence="7" id="KW-1185">Reference proteome</keyword>
<keyword evidence="3" id="KW-0804">Transcription</keyword>
<keyword evidence="1" id="KW-0805">Transcription regulation</keyword>
<sequence length="196" mass="21425">MEFDMRYQSDHKEEAKTKLLDAAGRGFRRQGFGGIGVDGLAKEAGVTSGAFYGHFKSKDAAFEAAAVAGLDNLRESIAKLQAEEGDRWTETFIDFYLGELLRCSPDNSCGLQSLTSDVTRSSKDTKTAYGMALESVAQQLADKLEGRTEEEKRRKAWSLMALLSGGVTMARSVASPELQDSIASHLKQAARLLLRH</sequence>
<dbReference type="Gene3D" id="1.10.357.10">
    <property type="entry name" value="Tetracycline Repressor, domain 2"/>
    <property type="match status" value="1"/>
</dbReference>
<evidence type="ECO:0000256" key="4">
    <source>
        <dbReference type="PROSITE-ProRule" id="PRU00335"/>
    </source>
</evidence>
<evidence type="ECO:0000313" key="7">
    <source>
        <dbReference type="Proteomes" id="UP001060123"/>
    </source>
</evidence>
<proteinExistence type="predicted"/>
<evidence type="ECO:0000313" key="6">
    <source>
        <dbReference type="EMBL" id="UWU16925.1"/>
    </source>
</evidence>
<keyword evidence="2 4" id="KW-0238">DNA-binding</keyword>
<dbReference type="SUPFAM" id="SSF46689">
    <property type="entry name" value="Homeodomain-like"/>
    <property type="match status" value="1"/>
</dbReference>
<dbReference type="RefSeq" id="WP_245209301.1">
    <property type="nucleotide sequence ID" value="NZ_CP104144.1"/>
</dbReference>
<feature type="domain" description="HTH tetR-type" evidence="5">
    <location>
        <begin position="13"/>
        <end position="73"/>
    </location>
</feature>
<evidence type="ECO:0000259" key="5">
    <source>
        <dbReference type="PROSITE" id="PS50977"/>
    </source>
</evidence>
<dbReference type="Gene3D" id="1.10.10.60">
    <property type="entry name" value="Homeodomain-like"/>
    <property type="match status" value="1"/>
</dbReference>
<dbReference type="PRINTS" id="PR00455">
    <property type="entry name" value="HTHTETR"/>
</dbReference>
<dbReference type="Pfam" id="PF00440">
    <property type="entry name" value="TetR_N"/>
    <property type="match status" value="1"/>
</dbReference>
<dbReference type="InterPro" id="IPR001647">
    <property type="entry name" value="HTH_TetR"/>
</dbReference>
<dbReference type="EMBL" id="CP104144">
    <property type="protein sequence ID" value="UWU16925.1"/>
    <property type="molecule type" value="Genomic_DNA"/>
</dbReference>
<gene>
    <name evidence="6" type="ORF">N2599_29370</name>
</gene>
<reference evidence="6" key="1">
    <citation type="submission" date="2022-09" db="EMBL/GenBank/DDBJ databases">
        <title>Australian commercial rhizobial inoculants.</title>
        <authorList>
            <person name="Kohlmeier M.G."/>
            <person name="O'Hara G.W."/>
            <person name="Colombi E."/>
            <person name="Ramsay J.P."/>
            <person name="Terpolilli J."/>
        </authorList>
    </citation>
    <scope>NUCLEOTIDE SEQUENCE</scope>
    <source>
        <strain evidence="6">WSM1592</strain>
        <plasmid evidence="6">pWSM1592_1</plasmid>
    </source>
</reference>
<dbReference type="InterPro" id="IPR036271">
    <property type="entry name" value="Tet_transcr_reg_TetR-rel_C_sf"/>
</dbReference>
<dbReference type="PANTHER" id="PTHR47506">
    <property type="entry name" value="TRANSCRIPTIONAL REGULATORY PROTEIN"/>
    <property type="match status" value="1"/>
</dbReference>
<evidence type="ECO:0000256" key="2">
    <source>
        <dbReference type="ARBA" id="ARBA00023125"/>
    </source>
</evidence>